<organism evidence="3 4">
    <name type="scientific">Roseinatronobacter thiooxidans</name>
    <dbReference type="NCBI Taxonomy" id="121821"/>
    <lineage>
        <taxon>Bacteria</taxon>
        <taxon>Pseudomonadati</taxon>
        <taxon>Pseudomonadota</taxon>
        <taxon>Alphaproteobacteria</taxon>
        <taxon>Rhodobacterales</taxon>
        <taxon>Paracoccaceae</taxon>
        <taxon>Roseinatronobacter</taxon>
    </lineage>
</organism>
<keyword evidence="1" id="KW-0547">Nucleotide-binding</keyword>
<proteinExistence type="predicted"/>
<dbReference type="AlphaFoldDB" id="A0A2W7QF94"/>
<dbReference type="SUPFAM" id="SSF52540">
    <property type="entry name" value="P-loop containing nucleoside triphosphate hydrolases"/>
    <property type="match status" value="1"/>
</dbReference>
<dbReference type="GO" id="GO:0005524">
    <property type="term" value="F:ATP binding"/>
    <property type="evidence" value="ECO:0007669"/>
    <property type="project" value="UniProtKB-KW"/>
</dbReference>
<sequence>MNNGPMRMYRDLISQGVISPNSAQADAAEKLQMLAGRLHDYQPKTPKRIAQGFFGWGRESLTQAQLPGLYIYGEAGRGKSMLMDLFFESVAVQPRRRVHFHAFMQEVHAGIVEARKRAVDDPVTPVADRIADTATLLCFDEMQITDITDAMLVGRLFQRLFERGVVVVATSNRHPDALYEGGWNRDVFLPFIDLIKARMEIHELASPTDHRRQRVQDNNVYLLPTGDAARAAIDTLWQDITNGEKEAPLIVTAHGRSQKFPRAVGRALRTDFTEICTRALGVADYLALARSIDVLVLEDVPVLTRARDNEAKRFVTLIDMLYEAQVKLVISADAEPDALYIAGEGAFEFGRTASRLAEMRSKDWWRRASGNQK</sequence>
<reference evidence="3 4" key="1">
    <citation type="submission" date="2018-06" db="EMBL/GenBank/DDBJ databases">
        <title>Genomic Encyclopedia of Archaeal and Bacterial Type Strains, Phase II (KMG-II): from individual species to whole genera.</title>
        <authorList>
            <person name="Goeker M."/>
        </authorList>
    </citation>
    <scope>NUCLEOTIDE SEQUENCE [LARGE SCALE GENOMIC DNA]</scope>
    <source>
        <strain evidence="3 4">DSM 13087</strain>
    </source>
</reference>
<dbReference type="STRING" id="121821.GCA_001870675_01787"/>
<evidence type="ECO:0000256" key="1">
    <source>
        <dbReference type="ARBA" id="ARBA00022741"/>
    </source>
</evidence>
<dbReference type="Gene3D" id="3.40.50.300">
    <property type="entry name" value="P-loop containing nucleotide triphosphate hydrolases"/>
    <property type="match status" value="1"/>
</dbReference>
<name>A0A2W7QF94_9RHOB</name>
<keyword evidence="3" id="KW-0131">Cell cycle</keyword>
<comment type="caution">
    <text evidence="3">The sequence shown here is derived from an EMBL/GenBank/DDBJ whole genome shotgun (WGS) entry which is preliminary data.</text>
</comment>
<evidence type="ECO:0000313" key="4">
    <source>
        <dbReference type="Proteomes" id="UP000249364"/>
    </source>
</evidence>
<dbReference type="GO" id="GO:0051301">
    <property type="term" value="P:cell division"/>
    <property type="evidence" value="ECO:0007669"/>
    <property type="project" value="UniProtKB-KW"/>
</dbReference>
<dbReference type="PANTHER" id="PTHR12169">
    <property type="entry name" value="ATPASE N2B"/>
    <property type="match status" value="1"/>
</dbReference>
<keyword evidence="3" id="KW-0132">Cell division</keyword>
<evidence type="ECO:0000256" key="2">
    <source>
        <dbReference type="ARBA" id="ARBA00022840"/>
    </source>
</evidence>
<gene>
    <name evidence="3" type="ORF">LY56_03215</name>
</gene>
<dbReference type="OrthoDB" id="9774491at2"/>
<dbReference type="InterPro" id="IPR005654">
    <property type="entry name" value="ATPase_AFG1-like"/>
</dbReference>
<evidence type="ECO:0000313" key="3">
    <source>
        <dbReference type="EMBL" id="PZX37215.1"/>
    </source>
</evidence>
<keyword evidence="2" id="KW-0067">ATP-binding</keyword>
<dbReference type="PANTHER" id="PTHR12169:SF6">
    <property type="entry name" value="AFG1-LIKE ATPASE"/>
    <property type="match status" value="1"/>
</dbReference>
<protein>
    <submittedName>
        <fullName evidence="3">Cell division protein ZapE</fullName>
    </submittedName>
</protein>
<dbReference type="RefSeq" id="WP_071468512.1">
    <property type="nucleotide sequence ID" value="NZ_MEHT01000006.1"/>
</dbReference>
<dbReference type="Pfam" id="PF03969">
    <property type="entry name" value="AFG1_ATPase"/>
    <property type="match status" value="1"/>
</dbReference>
<accession>A0A2W7QF94</accession>
<dbReference type="EMBL" id="QKZQ01000022">
    <property type="protein sequence ID" value="PZX37215.1"/>
    <property type="molecule type" value="Genomic_DNA"/>
</dbReference>
<dbReference type="NCBIfam" id="NF040713">
    <property type="entry name" value="ZapE"/>
    <property type="match status" value="1"/>
</dbReference>
<keyword evidence="4" id="KW-1185">Reference proteome</keyword>
<dbReference type="InterPro" id="IPR027417">
    <property type="entry name" value="P-loop_NTPase"/>
</dbReference>
<dbReference type="GO" id="GO:0005737">
    <property type="term" value="C:cytoplasm"/>
    <property type="evidence" value="ECO:0007669"/>
    <property type="project" value="TreeGrafter"/>
</dbReference>
<dbReference type="Proteomes" id="UP000249364">
    <property type="component" value="Unassembled WGS sequence"/>
</dbReference>
<dbReference type="GO" id="GO:0016887">
    <property type="term" value="F:ATP hydrolysis activity"/>
    <property type="evidence" value="ECO:0007669"/>
    <property type="project" value="InterPro"/>
</dbReference>